<dbReference type="NCBIfam" id="TIGR03461">
    <property type="entry name" value="pabC_Proteo"/>
    <property type="match status" value="1"/>
</dbReference>
<proteinExistence type="inferred from homology"/>
<keyword evidence="5" id="KW-0289">Folate biosynthesis</keyword>
<dbReference type="Gene3D" id="3.30.470.10">
    <property type="match status" value="1"/>
</dbReference>
<dbReference type="PANTHER" id="PTHR42743:SF2">
    <property type="entry name" value="AMINODEOXYCHORISMATE LYASE"/>
    <property type="match status" value="1"/>
</dbReference>
<dbReference type="PANTHER" id="PTHR42743">
    <property type="entry name" value="AMINO-ACID AMINOTRANSFERASE"/>
    <property type="match status" value="1"/>
</dbReference>
<dbReference type="Gene3D" id="3.20.10.10">
    <property type="entry name" value="D-amino Acid Aminotransferase, subunit A, domain 2"/>
    <property type="match status" value="1"/>
</dbReference>
<dbReference type="InterPro" id="IPR018300">
    <property type="entry name" value="Aminotrans_IV_CS"/>
</dbReference>
<dbReference type="InterPro" id="IPR001544">
    <property type="entry name" value="Aminotrans_IV"/>
</dbReference>
<evidence type="ECO:0000256" key="6">
    <source>
        <dbReference type="ARBA" id="ARBA00023239"/>
    </source>
</evidence>
<dbReference type="NCBIfam" id="NF004761">
    <property type="entry name" value="PRK06092.1"/>
    <property type="match status" value="1"/>
</dbReference>
<evidence type="ECO:0000256" key="5">
    <source>
        <dbReference type="ARBA" id="ARBA00022909"/>
    </source>
</evidence>
<dbReference type="GO" id="GO:0046656">
    <property type="term" value="P:folic acid biosynthetic process"/>
    <property type="evidence" value="ECO:0007669"/>
    <property type="project" value="UniProtKB-KW"/>
</dbReference>
<evidence type="ECO:0000256" key="10">
    <source>
        <dbReference type="ARBA" id="ARBA00054027"/>
    </source>
</evidence>
<evidence type="ECO:0000256" key="7">
    <source>
        <dbReference type="ARBA" id="ARBA00035633"/>
    </source>
</evidence>
<dbReference type="GO" id="GO:0005829">
    <property type="term" value="C:cytosol"/>
    <property type="evidence" value="ECO:0007669"/>
    <property type="project" value="TreeGrafter"/>
</dbReference>
<comment type="catalytic activity">
    <reaction evidence="9">
        <text>4-amino-4-deoxychorismate = 4-aminobenzoate + pyruvate + H(+)</text>
        <dbReference type="Rhea" id="RHEA:16201"/>
        <dbReference type="ChEBI" id="CHEBI:15361"/>
        <dbReference type="ChEBI" id="CHEBI:15378"/>
        <dbReference type="ChEBI" id="CHEBI:17836"/>
        <dbReference type="ChEBI" id="CHEBI:58406"/>
        <dbReference type="EC" id="4.1.3.38"/>
    </reaction>
</comment>
<dbReference type="CDD" id="cd01559">
    <property type="entry name" value="ADCL_like"/>
    <property type="match status" value="1"/>
</dbReference>
<evidence type="ECO:0000256" key="3">
    <source>
        <dbReference type="ARBA" id="ARBA00011738"/>
    </source>
</evidence>
<dbReference type="GO" id="GO:0008696">
    <property type="term" value="F:4-amino-4-deoxychorismate lyase activity"/>
    <property type="evidence" value="ECO:0007669"/>
    <property type="project" value="UniProtKB-UniRule"/>
</dbReference>
<comment type="pathway">
    <text evidence="7">Cofactor biosynthesis; tetrahydrofolate biosynthesis; 4-aminobenzoate from chorismate: step 2/2.</text>
</comment>
<sequence length="276" mass="31122">MSYWINGIANNQIEVTDRAVSFGDGCFTTIHGVNRQAQMLDNHIARLMRDSQRLKLPQPDWAALTGHIESICRDQTDDEFVIKVLISRGSGGRGYSSIGFNKPTVIVSVSAFPHNYCQLQCSGAQLIVSQIPLSRNSVLAGMKHLNRLEQVLIRQEIDQEKSDEAVVLDTNGFIVECCSANIFWRIGNQVFTPRLSYSGVNGLMRQKIIALLANSHYSLEEVERFPAILAQCDEVLMCNTLMPIIPVAEIKVSEPKSRLKYPSRELFEYLFLRCRI</sequence>
<comment type="similarity">
    <text evidence="2 13">Belongs to the class-IV pyridoxal-phosphate-dependent aminotransferase family.</text>
</comment>
<dbReference type="RefSeq" id="WP_068444656.1">
    <property type="nucleotide sequence ID" value="NZ_LXEW01000052.1"/>
</dbReference>
<keyword evidence="16" id="KW-1185">Reference proteome</keyword>
<dbReference type="InterPro" id="IPR043132">
    <property type="entry name" value="BCAT-like_C"/>
</dbReference>
<evidence type="ECO:0000313" key="15">
    <source>
        <dbReference type="EMBL" id="OAT47326.1"/>
    </source>
</evidence>
<evidence type="ECO:0000256" key="4">
    <source>
        <dbReference type="ARBA" id="ARBA00022898"/>
    </source>
</evidence>
<evidence type="ECO:0000256" key="11">
    <source>
        <dbReference type="ARBA" id="ARBA00069174"/>
    </source>
</evidence>
<dbReference type="AlphaFoldDB" id="A0A1B7JHG2"/>
<name>A0A1B7JHG2_9GAMM</name>
<dbReference type="FunFam" id="3.20.10.10:FF:000002">
    <property type="entry name" value="D-alanine aminotransferase"/>
    <property type="match status" value="1"/>
</dbReference>
<comment type="function">
    <text evidence="10">Involved in the biosynthesis of p-aminobenzoate (PABA), a precursor of tetrahydrofolate. Converts 4-amino-4-deoxychorismate into 4-aminobenzoate (PABA) and pyruvate.</text>
</comment>
<comment type="caution">
    <text evidence="15">The sequence shown here is derived from an EMBL/GenBank/DDBJ whole genome shotgun (WGS) entry which is preliminary data.</text>
</comment>
<evidence type="ECO:0000256" key="2">
    <source>
        <dbReference type="ARBA" id="ARBA00009320"/>
    </source>
</evidence>
<accession>A0A1B7JHG2</accession>
<evidence type="ECO:0000256" key="12">
    <source>
        <dbReference type="NCBIfam" id="TIGR03461"/>
    </source>
</evidence>
<evidence type="ECO:0000256" key="9">
    <source>
        <dbReference type="ARBA" id="ARBA00049529"/>
    </source>
</evidence>
<dbReference type="EMBL" id="LXEW01000052">
    <property type="protein sequence ID" value="OAT47326.1"/>
    <property type="molecule type" value="Genomic_DNA"/>
</dbReference>
<dbReference type="PROSITE" id="PS00770">
    <property type="entry name" value="AA_TRANSFER_CLASS_4"/>
    <property type="match status" value="1"/>
</dbReference>
<dbReference type="OrthoDB" id="9805628at2"/>
<evidence type="ECO:0000256" key="13">
    <source>
        <dbReference type="RuleBase" id="RU004106"/>
    </source>
</evidence>
<dbReference type="InterPro" id="IPR050571">
    <property type="entry name" value="Class-IV_PLP-Dep_Aminotrnsfr"/>
</dbReference>
<evidence type="ECO:0000313" key="16">
    <source>
        <dbReference type="Proteomes" id="UP000078224"/>
    </source>
</evidence>
<evidence type="ECO:0000256" key="8">
    <source>
        <dbReference type="ARBA" id="ARBA00035676"/>
    </source>
</evidence>
<comment type="cofactor">
    <cofactor evidence="1 14">
        <name>pyridoxal 5'-phosphate</name>
        <dbReference type="ChEBI" id="CHEBI:597326"/>
    </cofactor>
</comment>
<dbReference type="SUPFAM" id="SSF56752">
    <property type="entry name" value="D-aminoacid aminotransferase-like PLP-dependent enzymes"/>
    <property type="match status" value="1"/>
</dbReference>
<keyword evidence="4 14" id="KW-0663">Pyridoxal phosphate</keyword>
<gene>
    <name evidence="15" type="ORF">M998_3739</name>
</gene>
<dbReference type="GO" id="GO:0008153">
    <property type="term" value="P:4-aminobenzoate biosynthetic process"/>
    <property type="evidence" value="ECO:0007669"/>
    <property type="project" value="UniProtKB-UniRule"/>
</dbReference>
<dbReference type="InterPro" id="IPR043131">
    <property type="entry name" value="BCAT-like_N"/>
</dbReference>
<dbReference type="GO" id="GO:0030170">
    <property type="term" value="F:pyridoxal phosphate binding"/>
    <property type="evidence" value="ECO:0007669"/>
    <property type="project" value="InterPro"/>
</dbReference>
<protein>
    <recommendedName>
        <fullName evidence="11 12">Aminodeoxychorismate lyase</fullName>
        <ecNumber evidence="8 12">4.1.3.38</ecNumber>
    </recommendedName>
</protein>
<keyword evidence="6 15" id="KW-0456">Lyase</keyword>
<evidence type="ECO:0000256" key="14">
    <source>
        <dbReference type="RuleBase" id="RU004516"/>
    </source>
</evidence>
<dbReference type="Pfam" id="PF01063">
    <property type="entry name" value="Aminotran_4"/>
    <property type="match status" value="1"/>
</dbReference>
<reference evidence="15 16" key="1">
    <citation type="submission" date="2016-04" db="EMBL/GenBank/DDBJ databases">
        <title>ATOL: Assembling a taxonomically balanced genome-scale reconstruction of the evolutionary history of the Enterobacteriaceae.</title>
        <authorList>
            <person name="Plunkett G.III."/>
            <person name="Neeno-Eckwall E.C."/>
            <person name="Glasner J.D."/>
            <person name="Perna N.T."/>
        </authorList>
    </citation>
    <scope>NUCLEOTIDE SEQUENCE [LARGE SCALE GENOMIC DNA]</scope>
    <source>
        <strain evidence="15 16">ATCC 35613</strain>
    </source>
</reference>
<dbReference type="InterPro" id="IPR017824">
    <property type="entry name" value="Aminodeoxychorismate_lyase_IV"/>
</dbReference>
<organism evidence="15 16">
    <name type="scientific">Providencia heimbachae ATCC 35613</name>
    <dbReference type="NCBI Taxonomy" id="1354272"/>
    <lineage>
        <taxon>Bacteria</taxon>
        <taxon>Pseudomonadati</taxon>
        <taxon>Pseudomonadota</taxon>
        <taxon>Gammaproteobacteria</taxon>
        <taxon>Enterobacterales</taxon>
        <taxon>Morganellaceae</taxon>
        <taxon>Providencia</taxon>
    </lineage>
</organism>
<dbReference type="PATRIC" id="fig|1354272.4.peg.3824"/>
<dbReference type="Proteomes" id="UP000078224">
    <property type="component" value="Unassembled WGS sequence"/>
</dbReference>
<evidence type="ECO:0000256" key="1">
    <source>
        <dbReference type="ARBA" id="ARBA00001933"/>
    </source>
</evidence>
<dbReference type="EC" id="4.1.3.38" evidence="8 12"/>
<dbReference type="InterPro" id="IPR036038">
    <property type="entry name" value="Aminotransferase-like"/>
</dbReference>
<comment type="subunit">
    <text evidence="3">Homodimer.</text>
</comment>